<evidence type="ECO:0000256" key="11">
    <source>
        <dbReference type="ARBA" id="ARBA00038053"/>
    </source>
</evidence>
<comment type="function">
    <text evidence="16">Peptidoglycan polymerase that is essential for cell division.</text>
</comment>
<dbReference type="Proteomes" id="UP000051733">
    <property type="component" value="Unassembled WGS sequence"/>
</dbReference>
<feature type="transmembrane region" description="Helical" evidence="17">
    <location>
        <begin position="119"/>
        <end position="141"/>
    </location>
</feature>
<dbReference type="GO" id="GO:0015648">
    <property type="term" value="F:lipid-linked peptidoglycan transporter activity"/>
    <property type="evidence" value="ECO:0007669"/>
    <property type="project" value="TreeGrafter"/>
</dbReference>
<dbReference type="InterPro" id="IPR018365">
    <property type="entry name" value="Cell_cycle_FtsW-rel_CS"/>
</dbReference>
<dbReference type="STRING" id="1423813.FC26_GL002435"/>
<feature type="transmembrane region" description="Helical" evidence="17">
    <location>
        <begin position="147"/>
        <end position="166"/>
    </location>
</feature>
<evidence type="ECO:0000256" key="2">
    <source>
        <dbReference type="ARBA" id="ARBA00022676"/>
    </source>
</evidence>
<name>A0A0R2AH17_9LACO</name>
<evidence type="ECO:0000313" key="19">
    <source>
        <dbReference type="Proteomes" id="UP000051733"/>
    </source>
</evidence>
<feature type="transmembrane region" description="Helical" evidence="17">
    <location>
        <begin position="331"/>
        <end position="352"/>
    </location>
</feature>
<sequence>MVGIVMVYSASADIANQNGGSPTAYLVKQTIYVVLGLFVVWFMTAVNLQIFQNSKVIFGMTMITLLALVYVKVFGQAINGAQGWINLGFMNIQPAEVCKIVLILYLARMFSHKEHEMSNHFWGAAISPLLLSAALVVLIVIQPDLGGAVINSAIILIMMLASGISWKKGVTTIFGLFFFFVAVLMPILSKLAASGAIKGYKIQRIIAFINPFGTAQGAGSQLVNSYYALSNGGIFGVGLGNSIQKMGYLPEPNTDFIMAVIGEELGLVAVVVILVLLAIIVARTIWLGVRADDAYSSLLCYGVATFISIETLFNVGGVTGILPITGVTFPFISYGGSSMLVLCMGLGCVLNVSAVHTRSRVLEGI</sequence>
<keyword evidence="19" id="KW-1185">Reference proteome</keyword>
<evidence type="ECO:0000256" key="3">
    <source>
        <dbReference type="ARBA" id="ARBA00022679"/>
    </source>
</evidence>
<dbReference type="EC" id="2.4.99.28" evidence="14"/>
<dbReference type="GO" id="GO:0005886">
    <property type="term" value="C:plasma membrane"/>
    <property type="evidence" value="ECO:0007669"/>
    <property type="project" value="TreeGrafter"/>
</dbReference>
<feature type="transmembrane region" description="Helical" evidence="17">
    <location>
        <begin position="265"/>
        <end position="286"/>
    </location>
</feature>
<accession>A0A0R2AH17</accession>
<evidence type="ECO:0000256" key="6">
    <source>
        <dbReference type="ARBA" id="ARBA00022984"/>
    </source>
</evidence>
<evidence type="ECO:0000256" key="10">
    <source>
        <dbReference type="ARBA" id="ARBA00033270"/>
    </source>
</evidence>
<keyword evidence="2" id="KW-0328">Glycosyltransferase</keyword>
<proteinExistence type="inferred from homology"/>
<evidence type="ECO:0000256" key="9">
    <source>
        <dbReference type="ARBA" id="ARBA00032370"/>
    </source>
</evidence>
<feature type="transmembrane region" description="Helical" evidence="17">
    <location>
        <begin position="31"/>
        <end position="50"/>
    </location>
</feature>
<evidence type="ECO:0000256" key="8">
    <source>
        <dbReference type="ARBA" id="ARBA00023136"/>
    </source>
</evidence>
<dbReference type="EMBL" id="AYYY01000006">
    <property type="protein sequence ID" value="KRM62371.1"/>
    <property type="molecule type" value="Genomic_DNA"/>
</dbReference>
<feature type="transmembrane region" description="Helical" evidence="17">
    <location>
        <begin position="298"/>
        <end position="325"/>
    </location>
</feature>
<dbReference type="InterPro" id="IPR001182">
    <property type="entry name" value="FtsW/RodA"/>
</dbReference>
<comment type="caution">
    <text evidence="18">The sequence shown here is derived from an EMBL/GenBank/DDBJ whole genome shotgun (WGS) entry which is preliminary data.</text>
</comment>
<comment type="similarity">
    <text evidence="11">Belongs to the SEDS family. FtsW subfamily.</text>
</comment>
<dbReference type="PROSITE" id="PS00428">
    <property type="entry name" value="FTSW_RODA_SPOVE"/>
    <property type="match status" value="1"/>
</dbReference>
<dbReference type="GO" id="GO:0032153">
    <property type="term" value="C:cell division site"/>
    <property type="evidence" value="ECO:0007669"/>
    <property type="project" value="TreeGrafter"/>
</dbReference>
<keyword evidence="5" id="KW-0133">Cell shape</keyword>
<protein>
    <recommendedName>
        <fullName evidence="12">Probable peptidoglycan glycosyltransferase FtsW</fullName>
        <ecNumber evidence="14">2.4.99.28</ecNumber>
    </recommendedName>
    <alternativeName>
        <fullName evidence="13">Cell division protein FtsW</fullName>
    </alternativeName>
    <alternativeName>
        <fullName evidence="10">Cell wall polymerase</fullName>
    </alternativeName>
    <alternativeName>
        <fullName evidence="9">Peptidoglycan polymerase</fullName>
    </alternativeName>
</protein>
<gene>
    <name evidence="18" type="ORF">FC26_GL002435</name>
</gene>
<evidence type="ECO:0000256" key="16">
    <source>
        <dbReference type="ARBA" id="ARBA00049966"/>
    </source>
</evidence>
<comment type="catalytic activity">
    <reaction evidence="15">
        <text>[GlcNAc-(1-&gt;4)-Mur2Ac(oyl-L-Ala-gamma-D-Glu-L-Lys-D-Ala-D-Ala)](n)-di-trans,octa-cis-undecaprenyl diphosphate + beta-D-GlcNAc-(1-&gt;4)-Mur2Ac(oyl-L-Ala-gamma-D-Glu-L-Lys-D-Ala-D-Ala)-di-trans,octa-cis-undecaprenyl diphosphate = [GlcNAc-(1-&gt;4)-Mur2Ac(oyl-L-Ala-gamma-D-Glu-L-Lys-D-Ala-D-Ala)](n+1)-di-trans,octa-cis-undecaprenyl diphosphate + di-trans,octa-cis-undecaprenyl diphosphate + H(+)</text>
        <dbReference type="Rhea" id="RHEA:23708"/>
        <dbReference type="Rhea" id="RHEA-COMP:9602"/>
        <dbReference type="Rhea" id="RHEA-COMP:9603"/>
        <dbReference type="ChEBI" id="CHEBI:15378"/>
        <dbReference type="ChEBI" id="CHEBI:58405"/>
        <dbReference type="ChEBI" id="CHEBI:60033"/>
        <dbReference type="ChEBI" id="CHEBI:78435"/>
        <dbReference type="EC" id="2.4.99.28"/>
    </reaction>
</comment>
<reference evidence="18 19" key="1">
    <citation type="journal article" date="2015" name="Genome Announc.">
        <title>Expanding the biotechnology potential of lactobacilli through comparative genomics of 213 strains and associated genera.</title>
        <authorList>
            <person name="Sun Z."/>
            <person name="Harris H.M."/>
            <person name="McCann A."/>
            <person name="Guo C."/>
            <person name="Argimon S."/>
            <person name="Zhang W."/>
            <person name="Yang X."/>
            <person name="Jeffery I.B."/>
            <person name="Cooney J.C."/>
            <person name="Kagawa T.F."/>
            <person name="Liu W."/>
            <person name="Song Y."/>
            <person name="Salvetti E."/>
            <person name="Wrobel A."/>
            <person name="Rasinkangas P."/>
            <person name="Parkhill J."/>
            <person name="Rea M.C."/>
            <person name="O'Sullivan O."/>
            <person name="Ritari J."/>
            <person name="Douillard F.P."/>
            <person name="Paul Ross R."/>
            <person name="Yang R."/>
            <person name="Briner A.E."/>
            <person name="Felis G.E."/>
            <person name="de Vos W.M."/>
            <person name="Barrangou R."/>
            <person name="Klaenhammer T.R."/>
            <person name="Caufield P.W."/>
            <person name="Cui Y."/>
            <person name="Zhang H."/>
            <person name="O'Toole P.W."/>
        </authorList>
    </citation>
    <scope>NUCLEOTIDE SEQUENCE [LARGE SCALE GENOMIC DNA]</scope>
    <source>
        <strain evidence="18 19">DSM 20634</strain>
    </source>
</reference>
<evidence type="ECO:0000256" key="15">
    <source>
        <dbReference type="ARBA" id="ARBA00049902"/>
    </source>
</evidence>
<comment type="subcellular location">
    <subcellularLocation>
        <location evidence="1">Membrane</location>
        <topology evidence="1">Multi-pass membrane protein</topology>
    </subcellularLocation>
</comment>
<dbReference type="GO" id="GO:0008955">
    <property type="term" value="F:peptidoglycan glycosyltransferase activity"/>
    <property type="evidence" value="ECO:0007669"/>
    <property type="project" value="UniProtKB-EC"/>
</dbReference>
<keyword evidence="6" id="KW-0573">Peptidoglycan synthesis</keyword>
<dbReference type="GO" id="GO:0008360">
    <property type="term" value="P:regulation of cell shape"/>
    <property type="evidence" value="ECO:0007669"/>
    <property type="project" value="UniProtKB-KW"/>
</dbReference>
<dbReference type="PATRIC" id="fig|1423813.3.peg.2482"/>
<dbReference type="GO" id="GO:0051301">
    <property type="term" value="P:cell division"/>
    <property type="evidence" value="ECO:0007669"/>
    <property type="project" value="InterPro"/>
</dbReference>
<evidence type="ECO:0000256" key="4">
    <source>
        <dbReference type="ARBA" id="ARBA00022692"/>
    </source>
</evidence>
<feature type="transmembrane region" description="Helical" evidence="17">
    <location>
        <begin position="84"/>
        <end position="107"/>
    </location>
</feature>
<evidence type="ECO:0000256" key="14">
    <source>
        <dbReference type="ARBA" id="ARBA00044770"/>
    </source>
</evidence>
<feature type="transmembrane region" description="Helical" evidence="17">
    <location>
        <begin position="57"/>
        <end position="78"/>
    </location>
</feature>
<evidence type="ECO:0000313" key="18">
    <source>
        <dbReference type="EMBL" id="KRM62371.1"/>
    </source>
</evidence>
<feature type="transmembrane region" description="Helical" evidence="17">
    <location>
        <begin position="173"/>
        <end position="193"/>
    </location>
</feature>
<keyword evidence="4 17" id="KW-0812">Transmembrane</keyword>
<keyword evidence="7 17" id="KW-1133">Transmembrane helix</keyword>
<keyword evidence="8 17" id="KW-0472">Membrane</keyword>
<dbReference type="AlphaFoldDB" id="A0A0R2AH17"/>
<dbReference type="Pfam" id="PF01098">
    <property type="entry name" value="FTSW_RODA_SPOVE"/>
    <property type="match status" value="1"/>
</dbReference>
<evidence type="ECO:0000256" key="1">
    <source>
        <dbReference type="ARBA" id="ARBA00004141"/>
    </source>
</evidence>
<evidence type="ECO:0000256" key="12">
    <source>
        <dbReference type="ARBA" id="ARBA00041185"/>
    </source>
</evidence>
<dbReference type="PANTHER" id="PTHR30474">
    <property type="entry name" value="CELL CYCLE PROTEIN"/>
    <property type="match status" value="1"/>
</dbReference>
<keyword evidence="3" id="KW-0808">Transferase</keyword>
<dbReference type="PANTHER" id="PTHR30474:SF2">
    <property type="entry name" value="PEPTIDOGLYCAN GLYCOSYLTRANSFERASE FTSW-RELATED"/>
    <property type="match status" value="1"/>
</dbReference>
<dbReference type="GO" id="GO:0009252">
    <property type="term" value="P:peptidoglycan biosynthetic process"/>
    <property type="evidence" value="ECO:0007669"/>
    <property type="project" value="UniProtKB-KW"/>
</dbReference>
<evidence type="ECO:0000256" key="5">
    <source>
        <dbReference type="ARBA" id="ARBA00022960"/>
    </source>
</evidence>
<evidence type="ECO:0000256" key="7">
    <source>
        <dbReference type="ARBA" id="ARBA00022989"/>
    </source>
</evidence>
<evidence type="ECO:0000256" key="17">
    <source>
        <dbReference type="SAM" id="Phobius"/>
    </source>
</evidence>
<evidence type="ECO:0000256" key="13">
    <source>
        <dbReference type="ARBA" id="ARBA00041418"/>
    </source>
</evidence>
<organism evidence="18 19">
    <name type="scientific">Paucilactobacillus vaccinostercus DSM 20634</name>
    <dbReference type="NCBI Taxonomy" id="1423813"/>
    <lineage>
        <taxon>Bacteria</taxon>
        <taxon>Bacillati</taxon>
        <taxon>Bacillota</taxon>
        <taxon>Bacilli</taxon>
        <taxon>Lactobacillales</taxon>
        <taxon>Lactobacillaceae</taxon>
        <taxon>Paucilactobacillus</taxon>
    </lineage>
</organism>